<dbReference type="PhylomeDB" id="A0A0G4GWF6"/>
<feature type="binding site" evidence="5">
    <location>
        <position position="382"/>
    </location>
    <ligand>
        <name>a divalent metal cation</name>
        <dbReference type="ChEBI" id="CHEBI:60240"/>
        <label>1</label>
    </ligand>
</feature>
<dbReference type="STRING" id="1169540.A0A0G4GWF6"/>
<dbReference type="PROSITE" id="PS00680">
    <property type="entry name" value="MAP_1"/>
    <property type="match status" value="1"/>
</dbReference>
<feature type="binding site" evidence="5">
    <location>
        <position position="225"/>
    </location>
    <ligand>
        <name>substrate</name>
    </ligand>
</feature>
<dbReference type="GO" id="GO:0046872">
    <property type="term" value="F:metal ion binding"/>
    <property type="evidence" value="ECO:0007669"/>
    <property type="project" value="UniProtKB-UniRule"/>
</dbReference>
<protein>
    <recommendedName>
        <fullName evidence="6">Methionine aminopeptidase</fullName>
        <ecNumber evidence="6">3.4.11.18</ecNumber>
    </recommendedName>
</protein>
<dbReference type="GO" id="GO:0005829">
    <property type="term" value="C:cytosol"/>
    <property type="evidence" value="ECO:0007669"/>
    <property type="project" value="TreeGrafter"/>
</dbReference>
<name>A0A0G4GWF6_VITBC</name>
<dbReference type="InParanoid" id="A0A0G4GWF6"/>
<keyword evidence="3 5" id="KW-0479">Metal-binding</keyword>
<evidence type="ECO:0000256" key="6">
    <source>
        <dbReference type="RuleBase" id="RU003653"/>
    </source>
</evidence>
<evidence type="ECO:0000256" key="7">
    <source>
        <dbReference type="SAM" id="MobiDB-lite"/>
    </source>
</evidence>
<feature type="domain" description="Peptidase M24" evidence="9">
    <location>
        <begin position="159"/>
        <end position="389"/>
    </location>
</feature>
<dbReference type="InterPro" id="IPR001714">
    <property type="entry name" value="Pept_M24_MAP"/>
</dbReference>
<dbReference type="AlphaFoldDB" id="A0A0G4GWF6"/>
<dbReference type="PANTHER" id="PTHR43330">
    <property type="entry name" value="METHIONINE AMINOPEPTIDASE"/>
    <property type="match status" value="1"/>
</dbReference>
<dbReference type="InterPro" id="IPR002467">
    <property type="entry name" value="Pept_M24A_MAP1"/>
</dbReference>
<evidence type="ECO:0000256" key="1">
    <source>
        <dbReference type="ARBA" id="ARBA00022438"/>
    </source>
</evidence>
<dbReference type="OrthoDB" id="3209743at2759"/>
<dbReference type="Pfam" id="PF00557">
    <property type="entry name" value="Peptidase_M24"/>
    <property type="match status" value="1"/>
</dbReference>
<gene>
    <name evidence="10" type="ORF">Vbra_18840</name>
</gene>
<evidence type="ECO:0000256" key="5">
    <source>
        <dbReference type="HAMAP-Rule" id="MF_03174"/>
    </source>
</evidence>
<feature type="binding site" evidence="5">
    <location>
        <position position="242"/>
    </location>
    <ligand>
        <name>a divalent metal cation</name>
        <dbReference type="ChEBI" id="CHEBI:60240"/>
        <label>1</label>
    </ligand>
</feature>
<keyword evidence="2 5" id="KW-0645">Protease</keyword>
<dbReference type="PRINTS" id="PR00599">
    <property type="entry name" value="MAPEPTIDASE"/>
</dbReference>
<dbReference type="InterPro" id="IPR000994">
    <property type="entry name" value="Pept_M24"/>
</dbReference>
<keyword evidence="11" id="KW-1185">Reference proteome</keyword>
<evidence type="ECO:0000259" key="9">
    <source>
        <dbReference type="Pfam" id="PF00557"/>
    </source>
</evidence>
<keyword evidence="4 5" id="KW-0378">Hydrolase</keyword>
<dbReference type="Proteomes" id="UP000041254">
    <property type="component" value="Unassembled WGS sequence"/>
</dbReference>
<feature type="region of interest" description="Disordered" evidence="7">
    <location>
        <begin position="1"/>
        <end position="30"/>
    </location>
</feature>
<dbReference type="GO" id="GO:0006508">
    <property type="term" value="P:proteolysis"/>
    <property type="evidence" value="ECO:0007669"/>
    <property type="project" value="UniProtKB-KW"/>
</dbReference>
<sequence length="421" mass="46303">MQRKEPSCAAAEADEPPERPRRSSHRHRSRTSVFPLSGFVICTLAIPSACAFIPLSPQLSSPRPSLHQLRARQGGATASGIGFGAETKVVKKKKPKSARSDSSKAVHGGFRFSGGLRPGKLSPRREVPREIPRPDYVGGLPPVKNILGWIPQKSPEEIEGMRRAGRIAREVLDIAGRAVQPGVTTDEIDALVHEAAIERNAYPSPLGYRGFPKSVCTSANEVICHGIPDSTVLCEGDIVNVDVTTYFEGFHGDCSETFLVGSPDGVDEEGRRLVKVTYDAWQEAIKLCKPGTPYKNIGKTIYEYVRSYGYDSTPGFCGHGIGRMFHDQPEIHHVPNSVRGEMRPGHTFTIEPMINEGSGEYITWPDQWTVTTKDGKRSAQFEHTILITDDGVGHELLTGKIESSPKYWWEGTGYDVEPVRT</sequence>
<dbReference type="CDD" id="cd01086">
    <property type="entry name" value="MetAP1"/>
    <property type="match status" value="1"/>
</dbReference>
<keyword evidence="8" id="KW-0812">Transmembrane</keyword>
<dbReference type="InterPro" id="IPR036005">
    <property type="entry name" value="Creatinase/aminopeptidase-like"/>
</dbReference>
<feature type="region of interest" description="Disordered" evidence="7">
    <location>
        <begin position="88"/>
        <end position="133"/>
    </location>
</feature>
<evidence type="ECO:0000256" key="3">
    <source>
        <dbReference type="ARBA" id="ARBA00022723"/>
    </source>
</evidence>
<dbReference type="SUPFAM" id="SSF55920">
    <property type="entry name" value="Creatinase/aminopeptidase"/>
    <property type="match status" value="1"/>
</dbReference>
<comment type="cofactor">
    <cofactor evidence="5">
        <name>Co(2+)</name>
        <dbReference type="ChEBI" id="CHEBI:48828"/>
    </cofactor>
    <cofactor evidence="5">
        <name>Zn(2+)</name>
        <dbReference type="ChEBI" id="CHEBI:29105"/>
    </cofactor>
    <cofactor evidence="5">
        <name>Mn(2+)</name>
        <dbReference type="ChEBI" id="CHEBI:29035"/>
    </cofactor>
    <cofactor evidence="5">
        <name>Fe(2+)</name>
        <dbReference type="ChEBI" id="CHEBI:29033"/>
    </cofactor>
    <text evidence="5">Binds 2 divalent metal cations per subunit. Has a high-affinity and a low affinity metal-binding site. The true nature of the physiological cofactor is under debate. The enzyme is active with cobalt, zinc, manganese or divalent iron ions. Most likely, methionine aminopeptidases function as mononuclear Fe(2+)-metalloproteases under physiological conditions, and the catalytically relevant metal-binding site has been assigned to the histidine-containing high-affinity site.</text>
</comment>
<dbReference type="OMA" id="ENKVHEY"/>
<evidence type="ECO:0000256" key="4">
    <source>
        <dbReference type="ARBA" id="ARBA00022801"/>
    </source>
</evidence>
<comment type="similarity">
    <text evidence="5">Belongs to the peptidase M24A family. Methionine aminopeptidase type 1 subfamily.</text>
</comment>
<feature type="compositionally biased region" description="Basic and acidic residues" evidence="7">
    <location>
        <begin position="123"/>
        <end position="133"/>
    </location>
</feature>
<dbReference type="GO" id="GO:0070006">
    <property type="term" value="F:metalloaminopeptidase activity"/>
    <property type="evidence" value="ECO:0007669"/>
    <property type="project" value="UniProtKB-UniRule"/>
</dbReference>
<dbReference type="EMBL" id="CDMY01000840">
    <property type="protein sequence ID" value="CEM35075.1"/>
    <property type="molecule type" value="Genomic_DNA"/>
</dbReference>
<evidence type="ECO:0000313" key="10">
    <source>
        <dbReference type="EMBL" id="CEM35075.1"/>
    </source>
</evidence>
<dbReference type="PANTHER" id="PTHR43330:SF7">
    <property type="entry name" value="METHIONINE AMINOPEPTIDASE 1"/>
    <property type="match status" value="1"/>
</dbReference>
<evidence type="ECO:0000256" key="8">
    <source>
        <dbReference type="SAM" id="Phobius"/>
    </source>
</evidence>
<keyword evidence="8" id="KW-0472">Membrane</keyword>
<reference evidence="10 11" key="1">
    <citation type="submission" date="2014-11" db="EMBL/GenBank/DDBJ databases">
        <authorList>
            <person name="Zhu J."/>
            <person name="Qi W."/>
            <person name="Song R."/>
        </authorList>
    </citation>
    <scope>NUCLEOTIDE SEQUENCE [LARGE SCALE GENOMIC DNA]</scope>
</reference>
<feature type="binding site" evidence="5">
    <location>
        <position position="326"/>
    </location>
    <ligand>
        <name>substrate</name>
    </ligand>
</feature>
<keyword evidence="8" id="KW-1133">Transmembrane helix</keyword>
<accession>A0A0G4GWF6</accession>
<dbReference type="HAMAP" id="MF_01974">
    <property type="entry name" value="MetAP_1"/>
    <property type="match status" value="1"/>
</dbReference>
<feature type="transmembrane region" description="Helical" evidence="8">
    <location>
        <begin position="33"/>
        <end position="55"/>
    </location>
</feature>
<evidence type="ECO:0000256" key="2">
    <source>
        <dbReference type="ARBA" id="ARBA00022670"/>
    </source>
</evidence>
<feature type="binding site" evidence="5">
    <location>
        <position position="351"/>
    </location>
    <ligand>
        <name>a divalent metal cation</name>
        <dbReference type="ChEBI" id="CHEBI:60240"/>
        <label>2</label>
        <note>catalytic</note>
    </ligand>
</feature>
<proteinExistence type="inferred from homology"/>
<evidence type="ECO:0000313" key="11">
    <source>
        <dbReference type="Proteomes" id="UP000041254"/>
    </source>
</evidence>
<comment type="function">
    <text evidence="6">Cotranslationally removes the N-terminal methionine from nascent proteins. The N-terminal methionine is often cleaved when the second residue in the primary sequence is small and uncharged (Met-Ala-, Cys, Gly, Pro, Ser, Thr, or Val).</text>
</comment>
<comment type="catalytic activity">
    <reaction evidence="5 6">
        <text>Release of N-terminal amino acids, preferentially methionine, from peptides and arylamides.</text>
        <dbReference type="EC" id="3.4.11.18"/>
    </reaction>
</comment>
<feature type="binding site" evidence="5">
    <location>
        <position position="319"/>
    </location>
    <ligand>
        <name>a divalent metal cation</name>
        <dbReference type="ChEBI" id="CHEBI:60240"/>
        <label>2</label>
        <note>catalytic</note>
    </ligand>
</feature>
<organism evidence="10 11">
    <name type="scientific">Vitrella brassicaformis (strain CCMP3155)</name>
    <dbReference type="NCBI Taxonomy" id="1169540"/>
    <lineage>
        <taxon>Eukaryota</taxon>
        <taxon>Sar</taxon>
        <taxon>Alveolata</taxon>
        <taxon>Colpodellida</taxon>
        <taxon>Vitrellaceae</taxon>
        <taxon>Vitrella</taxon>
    </lineage>
</organism>
<dbReference type="EC" id="3.4.11.18" evidence="6"/>
<feature type="binding site" evidence="5">
    <location>
        <position position="382"/>
    </location>
    <ligand>
        <name>a divalent metal cation</name>
        <dbReference type="ChEBI" id="CHEBI:60240"/>
        <label>2</label>
        <note>catalytic</note>
    </ligand>
</feature>
<dbReference type="GO" id="GO:0004239">
    <property type="term" value="F:initiator methionyl aminopeptidase activity"/>
    <property type="evidence" value="ECO:0007669"/>
    <property type="project" value="UniProtKB-UniRule"/>
</dbReference>
<dbReference type="NCBIfam" id="TIGR00500">
    <property type="entry name" value="met_pdase_I"/>
    <property type="match status" value="1"/>
</dbReference>
<feature type="binding site" evidence="5">
    <location>
        <position position="253"/>
    </location>
    <ligand>
        <name>a divalent metal cation</name>
        <dbReference type="ChEBI" id="CHEBI:60240"/>
        <label>1</label>
    </ligand>
</feature>
<feature type="binding site" evidence="5">
    <location>
        <position position="253"/>
    </location>
    <ligand>
        <name>a divalent metal cation</name>
        <dbReference type="ChEBI" id="CHEBI:60240"/>
        <label>2</label>
        <note>catalytic</note>
    </ligand>
</feature>
<keyword evidence="1 5" id="KW-0031">Aminopeptidase</keyword>
<dbReference type="Gene3D" id="3.90.230.10">
    <property type="entry name" value="Creatinase/methionine aminopeptidase superfamily"/>
    <property type="match status" value="1"/>
</dbReference>
<dbReference type="VEuPathDB" id="CryptoDB:Vbra_18840"/>